<dbReference type="EMBL" id="MU150231">
    <property type="protein sequence ID" value="KAF9469050.1"/>
    <property type="molecule type" value="Genomic_DNA"/>
</dbReference>
<dbReference type="Proteomes" id="UP000807353">
    <property type="component" value="Unassembled WGS sequence"/>
</dbReference>
<keyword evidence="2" id="KW-1185">Reference proteome</keyword>
<dbReference type="AlphaFoldDB" id="A0A9P5YI37"/>
<accession>A0A9P5YI37</accession>
<evidence type="ECO:0000313" key="2">
    <source>
        <dbReference type="Proteomes" id="UP000807353"/>
    </source>
</evidence>
<gene>
    <name evidence="1" type="ORF">BDZ94DRAFT_1245250</name>
</gene>
<evidence type="ECO:0000313" key="1">
    <source>
        <dbReference type="EMBL" id="KAF9469050.1"/>
    </source>
</evidence>
<sequence length="73" mass="7857">MEPCLIYPEAGRWASYLPRHIRNILPGGFPGKSTLACLCPFISAGKPLPMLGTIILVTLSSKSDLPKSSMLSL</sequence>
<reference evidence="1" key="1">
    <citation type="submission" date="2020-11" db="EMBL/GenBank/DDBJ databases">
        <authorList>
            <consortium name="DOE Joint Genome Institute"/>
            <person name="Ahrendt S."/>
            <person name="Riley R."/>
            <person name="Andreopoulos W."/>
            <person name="Labutti K."/>
            <person name="Pangilinan J."/>
            <person name="Ruiz-Duenas F.J."/>
            <person name="Barrasa J.M."/>
            <person name="Sanchez-Garcia M."/>
            <person name="Camarero S."/>
            <person name="Miyauchi S."/>
            <person name="Serrano A."/>
            <person name="Linde D."/>
            <person name="Babiker R."/>
            <person name="Drula E."/>
            <person name="Ayuso-Fernandez I."/>
            <person name="Pacheco R."/>
            <person name="Padilla G."/>
            <person name="Ferreira P."/>
            <person name="Barriuso J."/>
            <person name="Kellner H."/>
            <person name="Castanera R."/>
            <person name="Alfaro M."/>
            <person name="Ramirez L."/>
            <person name="Pisabarro A.G."/>
            <person name="Kuo A."/>
            <person name="Tritt A."/>
            <person name="Lipzen A."/>
            <person name="He G."/>
            <person name="Yan M."/>
            <person name="Ng V."/>
            <person name="Cullen D."/>
            <person name="Martin F."/>
            <person name="Rosso M.-N."/>
            <person name="Henrissat B."/>
            <person name="Hibbett D."/>
            <person name="Martinez A.T."/>
            <person name="Grigoriev I.V."/>
        </authorList>
    </citation>
    <scope>NUCLEOTIDE SEQUENCE</scope>
    <source>
        <strain evidence="1">CBS 247.69</strain>
    </source>
</reference>
<comment type="caution">
    <text evidence="1">The sequence shown here is derived from an EMBL/GenBank/DDBJ whole genome shotgun (WGS) entry which is preliminary data.</text>
</comment>
<name>A0A9P5YI37_9AGAR</name>
<organism evidence="1 2">
    <name type="scientific">Collybia nuda</name>
    <dbReference type="NCBI Taxonomy" id="64659"/>
    <lineage>
        <taxon>Eukaryota</taxon>
        <taxon>Fungi</taxon>
        <taxon>Dikarya</taxon>
        <taxon>Basidiomycota</taxon>
        <taxon>Agaricomycotina</taxon>
        <taxon>Agaricomycetes</taxon>
        <taxon>Agaricomycetidae</taxon>
        <taxon>Agaricales</taxon>
        <taxon>Tricholomatineae</taxon>
        <taxon>Clitocybaceae</taxon>
        <taxon>Collybia</taxon>
    </lineage>
</organism>
<protein>
    <submittedName>
        <fullName evidence="1">Uncharacterized protein</fullName>
    </submittedName>
</protein>
<proteinExistence type="predicted"/>